<name>A0A517QPV7_9PLAN</name>
<keyword evidence="2" id="KW-1185">Reference proteome</keyword>
<evidence type="ECO:0000313" key="2">
    <source>
        <dbReference type="Proteomes" id="UP000315724"/>
    </source>
</evidence>
<evidence type="ECO:0000313" key="1">
    <source>
        <dbReference type="EMBL" id="QDT33613.1"/>
    </source>
</evidence>
<reference evidence="1 2" key="1">
    <citation type="submission" date="2019-02" db="EMBL/GenBank/DDBJ databases">
        <title>Deep-cultivation of Planctomycetes and their phenomic and genomic characterization uncovers novel biology.</title>
        <authorList>
            <person name="Wiegand S."/>
            <person name="Jogler M."/>
            <person name="Boedeker C."/>
            <person name="Pinto D."/>
            <person name="Vollmers J."/>
            <person name="Rivas-Marin E."/>
            <person name="Kohn T."/>
            <person name="Peeters S.H."/>
            <person name="Heuer A."/>
            <person name="Rast P."/>
            <person name="Oberbeckmann S."/>
            <person name="Bunk B."/>
            <person name="Jeske O."/>
            <person name="Meyerdierks A."/>
            <person name="Storesund J.E."/>
            <person name="Kallscheuer N."/>
            <person name="Luecker S."/>
            <person name="Lage O.M."/>
            <person name="Pohl T."/>
            <person name="Merkel B.J."/>
            <person name="Hornburger P."/>
            <person name="Mueller R.-W."/>
            <person name="Bruemmer F."/>
            <person name="Labrenz M."/>
            <person name="Spormann A.M."/>
            <person name="Op den Camp H."/>
            <person name="Overmann J."/>
            <person name="Amann R."/>
            <person name="Jetten M.S.M."/>
            <person name="Mascher T."/>
            <person name="Medema M.H."/>
            <person name="Devos D.P."/>
            <person name="Kaster A.-K."/>
            <person name="Ovreas L."/>
            <person name="Rohde M."/>
            <person name="Galperin M.Y."/>
            <person name="Jogler C."/>
        </authorList>
    </citation>
    <scope>NUCLEOTIDE SEQUENCE [LARGE SCALE GENOMIC DNA]</scope>
    <source>
        <strain evidence="1 2">Mal48</strain>
    </source>
</reference>
<dbReference type="AlphaFoldDB" id="A0A517QPV7"/>
<dbReference type="Proteomes" id="UP000315724">
    <property type="component" value="Chromosome"/>
</dbReference>
<dbReference type="KEGG" id="tpol:Mal48_28670"/>
<accession>A0A517QPV7</accession>
<sequence>MPNYACRRCRLSALPLHFDTSVSQASLAMAEAECYSLVSRLSPIHQYDLTSESNCREIPKTQQPRKAGLLKVKRKSGLILYGETETILHGKVFRV</sequence>
<protein>
    <submittedName>
        <fullName evidence="1">Uncharacterized protein</fullName>
    </submittedName>
</protein>
<gene>
    <name evidence="1" type="ORF">Mal48_28670</name>
</gene>
<organism evidence="1 2">
    <name type="scientific">Thalassoglobus polymorphus</name>
    <dbReference type="NCBI Taxonomy" id="2527994"/>
    <lineage>
        <taxon>Bacteria</taxon>
        <taxon>Pseudomonadati</taxon>
        <taxon>Planctomycetota</taxon>
        <taxon>Planctomycetia</taxon>
        <taxon>Planctomycetales</taxon>
        <taxon>Planctomycetaceae</taxon>
        <taxon>Thalassoglobus</taxon>
    </lineage>
</organism>
<dbReference type="EMBL" id="CP036267">
    <property type="protein sequence ID" value="QDT33613.1"/>
    <property type="molecule type" value="Genomic_DNA"/>
</dbReference>
<proteinExistence type="predicted"/>